<evidence type="ECO:0000256" key="4">
    <source>
        <dbReference type="ARBA" id="ARBA00022964"/>
    </source>
</evidence>
<dbReference type="GO" id="GO:0016706">
    <property type="term" value="F:2-oxoglutarate-dependent dioxygenase activity"/>
    <property type="evidence" value="ECO:0007669"/>
    <property type="project" value="TreeGrafter"/>
</dbReference>
<evidence type="ECO:0000256" key="5">
    <source>
        <dbReference type="ARBA" id="ARBA00023002"/>
    </source>
</evidence>
<keyword evidence="10" id="KW-1185">Reference proteome</keyword>
<dbReference type="Gene3D" id="3.60.130.10">
    <property type="entry name" value="Clavaminate synthase-like"/>
    <property type="match status" value="1"/>
</dbReference>
<feature type="domain" description="TauD/TfdA-like" evidence="8">
    <location>
        <begin position="37"/>
        <end position="150"/>
    </location>
</feature>
<comment type="caution">
    <text evidence="9">The sequence shown here is derived from an EMBL/GenBank/DDBJ whole genome shotgun (WGS) entry which is preliminary data.</text>
</comment>
<feature type="region of interest" description="Disordered" evidence="7">
    <location>
        <begin position="1"/>
        <end position="20"/>
    </location>
</feature>
<feature type="domain" description="TauD/TfdA-like" evidence="8">
    <location>
        <begin position="171"/>
        <end position="343"/>
    </location>
</feature>
<proteinExistence type="inferred from homology"/>
<sequence>MASHKDISAPEQEARPGNLIRQPLKYSASLDQYRSFESTPVIGTEFPDLQVTDILNDDDKLRDLAVKVSQRGIVFFRGQQINNEQLKSLCQKLGELTGKPETSKLARHTLIETQRDLATKVNGKFDKDLWVISTVTPLPHPNNEWHTEYAILLSTFYQILFTSFTDSIYSLAYENVPPDYTAVHFSEVPLDDSGDDTLWASGYELYDRLSPLFKKMLDGQKVEIDHVRMRELVQQGYPANLDRGAPGNSSVEFKATHPIVRTNPVTGWKSLFGVSDAMKAGSIKGVTEQESDVLNKYFSTLIAQNHDLHVRFRWRKGDMALWDSRSIYHTGTDDQVGRLGHRVMSIGEVPYYDPASISRREALAHQA</sequence>
<name>A0AA35LTW0_9HYPO</name>
<dbReference type="PANTHER" id="PTHR30468:SF10">
    <property type="entry name" value="TAUD_TFDA-LIKE DOMAIN-CONTAINING PROTEIN"/>
    <property type="match status" value="1"/>
</dbReference>
<reference evidence="9" key="1">
    <citation type="submission" date="2023-01" db="EMBL/GenBank/DDBJ databases">
        <authorList>
            <person name="Piombo E."/>
        </authorList>
    </citation>
    <scope>NUCLEOTIDE SEQUENCE</scope>
</reference>
<dbReference type="InterPro" id="IPR051323">
    <property type="entry name" value="AtsK-like"/>
</dbReference>
<comment type="similarity">
    <text evidence="2">Belongs to the TfdA dioxygenase family.</text>
</comment>
<dbReference type="InterPro" id="IPR042098">
    <property type="entry name" value="TauD-like_sf"/>
</dbReference>
<dbReference type="Pfam" id="PF02668">
    <property type="entry name" value="TauD"/>
    <property type="match status" value="2"/>
</dbReference>
<keyword evidence="6" id="KW-0408">Iron</keyword>
<organism evidence="9 10">
    <name type="scientific">Clonostachys chloroleuca</name>
    <dbReference type="NCBI Taxonomy" id="1926264"/>
    <lineage>
        <taxon>Eukaryota</taxon>
        <taxon>Fungi</taxon>
        <taxon>Dikarya</taxon>
        <taxon>Ascomycota</taxon>
        <taxon>Pezizomycotina</taxon>
        <taxon>Sordariomycetes</taxon>
        <taxon>Hypocreomycetidae</taxon>
        <taxon>Hypocreales</taxon>
        <taxon>Bionectriaceae</taxon>
        <taxon>Clonostachys</taxon>
    </lineage>
</organism>
<dbReference type="GO" id="GO:0046872">
    <property type="term" value="F:metal ion binding"/>
    <property type="evidence" value="ECO:0007669"/>
    <property type="project" value="UniProtKB-KW"/>
</dbReference>
<protein>
    <recommendedName>
        <fullName evidence="8">TauD/TfdA-like domain-containing protein</fullName>
    </recommendedName>
</protein>
<dbReference type="EMBL" id="CABFNP030000646">
    <property type="protein sequence ID" value="CAI6073638.1"/>
    <property type="molecule type" value="Genomic_DNA"/>
</dbReference>
<dbReference type="PANTHER" id="PTHR30468">
    <property type="entry name" value="ALPHA-KETOGLUTARATE-DEPENDENT SULFONATE DIOXYGENASE"/>
    <property type="match status" value="1"/>
</dbReference>
<evidence type="ECO:0000313" key="10">
    <source>
        <dbReference type="Proteomes" id="UP001160390"/>
    </source>
</evidence>
<dbReference type="AlphaFoldDB" id="A0AA35LTW0"/>
<evidence type="ECO:0000313" key="9">
    <source>
        <dbReference type="EMBL" id="CAI6073638.1"/>
    </source>
</evidence>
<keyword evidence="5" id="KW-0560">Oxidoreductase</keyword>
<dbReference type="SUPFAM" id="SSF51197">
    <property type="entry name" value="Clavaminate synthase-like"/>
    <property type="match status" value="1"/>
</dbReference>
<feature type="compositionally biased region" description="Basic and acidic residues" evidence="7">
    <location>
        <begin position="1"/>
        <end position="14"/>
    </location>
</feature>
<keyword evidence="4" id="KW-0223">Dioxygenase</keyword>
<dbReference type="GO" id="GO:0005737">
    <property type="term" value="C:cytoplasm"/>
    <property type="evidence" value="ECO:0007669"/>
    <property type="project" value="TreeGrafter"/>
</dbReference>
<evidence type="ECO:0000256" key="3">
    <source>
        <dbReference type="ARBA" id="ARBA00022723"/>
    </source>
</evidence>
<accession>A0AA35LTW0</accession>
<evidence type="ECO:0000256" key="6">
    <source>
        <dbReference type="ARBA" id="ARBA00023004"/>
    </source>
</evidence>
<keyword evidence="3" id="KW-0479">Metal-binding</keyword>
<evidence type="ECO:0000259" key="8">
    <source>
        <dbReference type="Pfam" id="PF02668"/>
    </source>
</evidence>
<evidence type="ECO:0000256" key="2">
    <source>
        <dbReference type="ARBA" id="ARBA00005896"/>
    </source>
</evidence>
<dbReference type="Proteomes" id="UP001160390">
    <property type="component" value="Unassembled WGS sequence"/>
</dbReference>
<gene>
    <name evidence="9" type="ORF">CCHLO57077_00018505</name>
</gene>
<evidence type="ECO:0000256" key="1">
    <source>
        <dbReference type="ARBA" id="ARBA00001954"/>
    </source>
</evidence>
<dbReference type="InterPro" id="IPR003819">
    <property type="entry name" value="TauD/TfdA-like"/>
</dbReference>
<comment type="cofactor">
    <cofactor evidence="1">
        <name>Fe(2+)</name>
        <dbReference type="ChEBI" id="CHEBI:29033"/>
    </cofactor>
</comment>
<evidence type="ECO:0000256" key="7">
    <source>
        <dbReference type="SAM" id="MobiDB-lite"/>
    </source>
</evidence>